<evidence type="ECO:0000256" key="4">
    <source>
        <dbReference type="ARBA" id="ARBA00022642"/>
    </source>
</evidence>
<keyword evidence="8 11" id="KW-0067">ATP-binding</keyword>
<evidence type="ECO:0000256" key="5">
    <source>
        <dbReference type="ARBA" id="ARBA00022679"/>
    </source>
</evidence>
<name>A0ABQ9F328_TEGGR</name>
<gene>
    <name evidence="15" type="ORF">KUTeg_010651</name>
</gene>
<comment type="catalytic activity">
    <reaction evidence="10 11">
        <text>nicotinate beta-D-ribonucleotide + ATP + H(+) = deamido-NAD(+) + diphosphate</text>
        <dbReference type="Rhea" id="RHEA:22860"/>
        <dbReference type="ChEBI" id="CHEBI:15378"/>
        <dbReference type="ChEBI" id="CHEBI:30616"/>
        <dbReference type="ChEBI" id="CHEBI:33019"/>
        <dbReference type="ChEBI" id="CHEBI:57502"/>
        <dbReference type="ChEBI" id="CHEBI:58437"/>
        <dbReference type="EC" id="2.7.7.18"/>
    </reaction>
</comment>
<dbReference type="Pfam" id="PF01467">
    <property type="entry name" value="CTP_transf_like"/>
    <property type="match status" value="1"/>
</dbReference>
<dbReference type="CDD" id="cd09286">
    <property type="entry name" value="NMNAT_Eukarya"/>
    <property type="match status" value="1"/>
</dbReference>
<dbReference type="InterPro" id="IPR051182">
    <property type="entry name" value="Euk_NMN_adenylyltrnsfrase"/>
</dbReference>
<evidence type="ECO:0000256" key="12">
    <source>
        <dbReference type="SAM" id="MobiDB-lite"/>
    </source>
</evidence>
<evidence type="ECO:0000256" key="3">
    <source>
        <dbReference type="ARBA" id="ARBA00007064"/>
    </source>
</evidence>
<comment type="caution">
    <text evidence="15">The sequence shown here is derived from an EMBL/GenBank/DDBJ whole genome shotgun (WGS) entry which is preliminary data.</text>
</comment>
<keyword evidence="6 11" id="KW-0548">Nucleotidyltransferase</keyword>
<keyword evidence="16" id="KW-1185">Reference proteome</keyword>
<proteinExistence type="inferred from homology"/>
<evidence type="ECO:0000313" key="15">
    <source>
        <dbReference type="EMBL" id="KAJ8311796.1"/>
    </source>
</evidence>
<keyword evidence="13" id="KW-1133">Transmembrane helix</keyword>
<feature type="domain" description="Cytidyltransferase-like" evidence="14">
    <location>
        <begin position="14"/>
        <end position="232"/>
    </location>
</feature>
<dbReference type="InterPro" id="IPR014729">
    <property type="entry name" value="Rossmann-like_a/b/a_fold"/>
</dbReference>
<evidence type="ECO:0000256" key="2">
    <source>
        <dbReference type="ARBA" id="ARBA00005019"/>
    </source>
</evidence>
<evidence type="ECO:0000256" key="11">
    <source>
        <dbReference type="RuleBase" id="RU362021"/>
    </source>
</evidence>
<keyword evidence="7 11" id="KW-0547">Nucleotide-binding</keyword>
<dbReference type="EC" id="2.7.7.1" evidence="11"/>
<dbReference type="SUPFAM" id="SSF52374">
    <property type="entry name" value="Nucleotidylyl transferase"/>
    <property type="match status" value="1"/>
</dbReference>
<dbReference type="InterPro" id="IPR045094">
    <property type="entry name" value="NMNAT_euk"/>
</dbReference>
<dbReference type="EC" id="2.7.7.18" evidence="11"/>
<keyword evidence="5 11" id="KW-0808">Transferase</keyword>
<feature type="transmembrane region" description="Helical" evidence="13">
    <location>
        <begin position="380"/>
        <end position="397"/>
    </location>
</feature>
<evidence type="ECO:0000256" key="9">
    <source>
        <dbReference type="ARBA" id="ARBA00023027"/>
    </source>
</evidence>
<reference evidence="15 16" key="1">
    <citation type="submission" date="2022-12" db="EMBL/GenBank/DDBJ databases">
        <title>Chromosome-level genome of Tegillarca granosa.</title>
        <authorList>
            <person name="Kim J."/>
        </authorList>
    </citation>
    <scope>NUCLEOTIDE SEQUENCE [LARGE SCALE GENOMIC DNA]</scope>
    <source>
        <strain evidence="15">Teg-2019</strain>
        <tissue evidence="15">Adductor muscle</tissue>
    </source>
</reference>
<comment type="catalytic activity">
    <reaction evidence="11">
        <text>beta-nicotinamide D-ribonucleotide + ATP + H(+) = diphosphate + NAD(+)</text>
        <dbReference type="Rhea" id="RHEA:21360"/>
        <dbReference type="ChEBI" id="CHEBI:14649"/>
        <dbReference type="ChEBI" id="CHEBI:15378"/>
        <dbReference type="ChEBI" id="CHEBI:30616"/>
        <dbReference type="ChEBI" id="CHEBI:33019"/>
        <dbReference type="ChEBI" id="CHEBI:57540"/>
        <dbReference type="EC" id="2.7.7.1"/>
    </reaction>
</comment>
<dbReference type="InterPro" id="IPR005248">
    <property type="entry name" value="NadD/NMNAT"/>
</dbReference>
<keyword evidence="9 11" id="KW-0520">NAD</keyword>
<dbReference type="Proteomes" id="UP001217089">
    <property type="component" value="Unassembled WGS sequence"/>
</dbReference>
<evidence type="ECO:0000256" key="8">
    <source>
        <dbReference type="ARBA" id="ARBA00022840"/>
    </source>
</evidence>
<dbReference type="Gene3D" id="3.40.50.620">
    <property type="entry name" value="HUPs"/>
    <property type="match status" value="1"/>
</dbReference>
<evidence type="ECO:0000256" key="1">
    <source>
        <dbReference type="ARBA" id="ARBA00004658"/>
    </source>
</evidence>
<evidence type="ECO:0000313" key="16">
    <source>
        <dbReference type="Proteomes" id="UP001217089"/>
    </source>
</evidence>
<keyword evidence="4 11" id="KW-0662">Pyridine nucleotide biosynthesis</keyword>
<comment type="similarity">
    <text evidence="3 11">Belongs to the eukaryotic NMN adenylyltransferase family.</text>
</comment>
<feature type="region of interest" description="Disordered" evidence="12">
    <location>
        <begin position="115"/>
        <end position="145"/>
    </location>
</feature>
<keyword evidence="13" id="KW-0812">Transmembrane</keyword>
<evidence type="ECO:0000256" key="6">
    <source>
        <dbReference type="ARBA" id="ARBA00022695"/>
    </source>
</evidence>
<evidence type="ECO:0000256" key="7">
    <source>
        <dbReference type="ARBA" id="ARBA00022741"/>
    </source>
</evidence>
<dbReference type="PANTHER" id="PTHR12039:SF0">
    <property type="entry name" value="NICOTINAMIDE-NUCLEOTIDE ADENYLYLTRANSFERASE"/>
    <property type="match status" value="1"/>
</dbReference>
<dbReference type="NCBIfam" id="TIGR00482">
    <property type="entry name" value="nicotinate (nicotinamide) nucleotide adenylyltransferase"/>
    <property type="match status" value="1"/>
</dbReference>
<evidence type="ECO:0000256" key="13">
    <source>
        <dbReference type="SAM" id="Phobius"/>
    </source>
</evidence>
<protein>
    <recommendedName>
        <fullName evidence="11">Nicotinamide-nucleotide adenylyltransferase</fullName>
        <ecNumber evidence="11">2.7.7.1</ecNumber>
        <ecNumber evidence="11">2.7.7.18</ecNumber>
    </recommendedName>
</protein>
<evidence type="ECO:0000256" key="10">
    <source>
        <dbReference type="ARBA" id="ARBA00048721"/>
    </source>
</evidence>
<evidence type="ECO:0000259" key="14">
    <source>
        <dbReference type="Pfam" id="PF01467"/>
    </source>
</evidence>
<dbReference type="EMBL" id="JARBDR010000490">
    <property type="protein sequence ID" value="KAJ8311796.1"/>
    <property type="molecule type" value="Genomic_DNA"/>
</dbReference>
<sequence length="414" mass="47673">MKLEMASPTKVVLLACGSFNPVTNMHLRMFELARDTLHKTGRYTVIGGIISPVSDAYEKKDLQPAKHRCAMIRQALKSSNWIRLDTWESDQTSWSETIKVLRHHKNQMDRECNANIRQAPTKKRRKDRRNETINEDENDNYRIHSSSNKDEGINIKLLCGADLIESFGVPGLWKDEDIEEIVHKYGLVCIPRSGSDALKFIYESDVLSKYQENIILVKDWMPIVMSATQIRRALRRGESVKYLVQDPVIDYIREHNLYSTPDNKYISDLIPSPNNDNVFPSDVVDSADPINTWPPPPPRTSLEDDEPPRSPKRQIMQDASECPRSPKSPRHVPRSPNSPRHVPCMTDIGTLVRRVRNVRIAFAPETCFASCMSKMPDKIFYTRQLVTFLCIFILSMLESGLKRIIMITFYFHIN</sequence>
<organism evidence="15 16">
    <name type="scientific">Tegillarca granosa</name>
    <name type="common">Malaysian cockle</name>
    <name type="synonym">Anadara granosa</name>
    <dbReference type="NCBI Taxonomy" id="220873"/>
    <lineage>
        <taxon>Eukaryota</taxon>
        <taxon>Metazoa</taxon>
        <taxon>Spiralia</taxon>
        <taxon>Lophotrochozoa</taxon>
        <taxon>Mollusca</taxon>
        <taxon>Bivalvia</taxon>
        <taxon>Autobranchia</taxon>
        <taxon>Pteriomorphia</taxon>
        <taxon>Arcoida</taxon>
        <taxon>Arcoidea</taxon>
        <taxon>Arcidae</taxon>
        <taxon>Tegillarca</taxon>
    </lineage>
</organism>
<comment type="pathway">
    <text evidence="2">Cofactor biosynthesis; NAD(+) biosynthesis; deamido-NAD(+) from nicotinate D-ribonucleotide: step 1/1.</text>
</comment>
<keyword evidence="13" id="KW-0472">Membrane</keyword>
<dbReference type="PANTHER" id="PTHR12039">
    <property type="entry name" value="NICOTINAMIDE MONONUCLEOTIDE ADENYLYLTRANSFERASE"/>
    <property type="match status" value="1"/>
</dbReference>
<dbReference type="InterPro" id="IPR004821">
    <property type="entry name" value="Cyt_trans-like"/>
</dbReference>
<comment type="pathway">
    <text evidence="1 11">Cofactor biosynthesis; NAD(+) biosynthesis; NAD(+) from nicotinamide D-ribonucleotide: step 1/1.</text>
</comment>
<feature type="region of interest" description="Disordered" evidence="12">
    <location>
        <begin position="277"/>
        <end position="342"/>
    </location>
</feature>
<accession>A0ABQ9F328</accession>